<feature type="compositionally biased region" description="Polar residues" evidence="2">
    <location>
        <begin position="35"/>
        <end position="47"/>
    </location>
</feature>
<gene>
    <name evidence="3" type="ORF">Tci_420473</name>
</gene>
<feature type="compositionally biased region" description="Acidic residues" evidence="2">
    <location>
        <begin position="87"/>
        <end position="113"/>
    </location>
</feature>
<evidence type="ECO:0000313" key="3">
    <source>
        <dbReference type="EMBL" id="GEY48499.1"/>
    </source>
</evidence>
<organism evidence="3">
    <name type="scientific">Tanacetum cinerariifolium</name>
    <name type="common">Dalmatian daisy</name>
    <name type="synonym">Chrysanthemum cinerariifolium</name>
    <dbReference type="NCBI Taxonomy" id="118510"/>
    <lineage>
        <taxon>Eukaryota</taxon>
        <taxon>Viridiplantae</taxon>
        <taxon>Streptophyta</taxon>
        <taxon>Embryophyta</taxon>
        <taxon>Tracheophyta</taxon>
        <taxon>Spermatophyta</taxon>
        <taxon>Magnoliopsida</taxon>
        <taxon>eudicotyledons</taxon>
        <taxon>Gunneridae</taxon>
        <taxon>Pentapetalae</taxon>
        <taxon>asterids</taxon>
        <taxon>campanulids</taxon>
        <taxon>Asterales</taxon>
        <taxon>Asteraceae</taxon>
        <taxon>Asteroideae</taxon>
        <taxon>Anthemideae</taxon>
        <taxon>Anthemidinae</taxon>
        <taxon>Tanacetum</taxon>
    </lineage>
</organism>
<evidence type="ECO:0000256" key="1">
    <source>
        <dbReference type="SAM" id="Coils"/>
    </source>
</evidence>
<reference evidence="3" key="1">
    <citation type="journal article" date="2019" name="Sci. Rep.">
        <title>Draft genome of Tanacetum cinerariifolium, the natural source of mosquito coil.</title>
        <authorList>
            <person name="Yamashiro T."/>
            <person name="Shiraishi A."/>
            <person name="Satake H."/>
            <person name="Nakayama K."/>
        </authorList>
    </citation>
    <scope>NUCLEOTIDE SEQUENCE</scope>
</reference>
<feature type="non-terminal residue" evidence="3">
    <location>
        <position position="1"/>
    </location>
</feature>
<keyword evidence="1" id="KW-0175">Coiled coil</keyword>
<proteinExistence type="predicted"/>
<name>A0A699HNM9_TANCI</name>
<accession>A0A699HNM9</accession>
<feature type="coiled-coil region" evidence="1">
    <location>
        <begin position="420"/>
        <end position="447"/>
    </location>
</feature>
<feature type="region of interest" description="Disordered" evidence="2">
    <location>
        <begin position="82"/>
        <end position="126"/>
    </location>
</feature>
<evidence type="ECO:0000256" key="2">
    <source>
        <dbReference type="SAM" id="MobiDB-lite"/>
    </source>
</evidence>
<comment type="caution">
    <text evidence="3">The sequence shown here is derived from an EMBL/GenBank/DDBJ whole genome shotgun (WGS) entry which is preliminary data.</text>
</comment>
<protein>
    <submittedName>
        <fullName evidence="3">Uncharacterized protein</fullName>
    </submittedName>
</protein>
<feature type="region of interest" description="Disordered" evidence="2">
    <location>
        <begin position="265"/>
        <end position="289"/>
    </location>
</feature>
<feature type="region of interest" description="Disordered" evidence="2">
    <location>
        <begin position="15"/>
        <end position="47"/>
    </location>
</feature>
<sequence>RILRQAYLVGTYTESEPFEDHVETETPESPHTVAPPTSQVEESKGSDTTTCIDVHILPVMSPSFSVSIAEVAAMPDSEFCNRKVDRLEDEDDKEEEEVNESLDSNSESEDAEDEGRTIEDQDPAAGDEGLAAREEGLSMEIKSLGLGRDESLPEGQQRAALVVETAMDPERPERVLALRQPTLTTWIDPKDGRIYINVPTYPLPTPPVQTPPSPEWSFSLLHVSPAPSIVPSPISPPMISLTFPSPGFAVGDEGLGMGVESLGLGGDEAVPEGQGSGSKPEPERLEGVSTLRQPTLTTWIDPEDGRIYIDVLAYPPPAPPVQTLPSPEWSSGSLHVSPAHSIVPLPISSPMISLTIQSPVASPATDEAEGFLTELGAQVETHEGLIRDHMVRSGELSPALFERYDRDIGELFTRLVLALEAAFKRELQEMRGRVTALEQERDHKERIDLEKRAAPVMKTAVGEPLGLGYRALRRRDIALREGHMPSVFEVGQGSRSALEPKRPDEVSALRQPTLTTWIDPEDGRIYIDVPAYPPPAPPVQTPPSPEWLFGSLPVSPALSIVLSPISSPMISLIVPSPIASPATAEAGGFLTELGTQVEMQGGLIRDHTVRLGELSPALLERYDKDIGELFTRPGAVRDEIFSQRYKLRGLEHEQERTVVAFGALWRPKGMDRAF</sequence>
<dbReference type="AlphaFoldDB" id="A0A699HNM9"/>
<dbReference type="EMBL" id="BKCJ010182475">
    <property type="protein sequence ID" value="GEY48499.1"/>
    <property type="molecule type" value="Genomic_DNA"/>
</dbReference>